<dbReference type="Proteomes" id="UP000249061">
    <property type="component" value="Unassembled WGS sequence"/>
</dbReference>
<comment type="caution">
    <text evidence="1">The sequence shown here is derived from an EMBL/GenBank/DDBJ whole genome shotgun (WGS) entry which is preliminary data.</text>
</comment>
<name>A0A2W5UTN9_9BACT</name>
<organism evidence="1 2">
    <name type="scientific">Archangium gephyra</name>
    <dbReference type="NCBI Taxonomy" id="48"/>
    <lineage>
        <taxon>Bacteria</taxon>
        <taxon>Pseudomonadati</taxon>
        <taxon>Myxococcota</taxon>
        <taxon>Myxococcia</taxon>
        <taxon>Myxococcales</taxon>
        <taxon>Cystobacterineae</taxon>
        <taxon>Archangiaceae</taxon>
        <taxon>Archangium</taxon>
    </lineage>
</organism>
<gene>
    <name evidence="1" type="ORF">DI536_29495</name>
</gene>
<proteinExistence type="predicted"/>
<protein>
    <submittedName>
        <fullName evidence="1">Uncharacterized protein</fullName>
    </submittedName>
</protein>
<evidence type="ECO:0000313" key="1">
    <source>
        <dbReference type="EMBL" id="PZR06654.1"/>
    </source>
</evidence>
<reference evidence="1 2" key="1">
    <citation type="submission" date="2017-08" db="EMBL/GenBank/DDBJ databases">
        <title>Infants hospitalized years apart are colonized by the same room-sourced microbial strains.</title>
        <authorList>
            <person name="Brooks B."/>
            <person name="Olm M.R."/>
            <person name="Firek B.A."/>
            <person name="Baker R."/>
            <person name="Thomas B.C."/>
            <person name="Morowitz M.J."/>
            <person name="Banfield J.F."/>
        </authorList>
    </citation>
    <scope>NUCLEOTIDE SEQUENCE [LARGE SCALE GENOMIC DNA]</scope>
    <source>
        <strain evidence="1">S2_003_000_R2_14</strain>
    </source>
</reference>
<dbReference type="EMBL" id="QFQP01000036">
    <property type="protein sequence ID" value="PZR06654.1"/>
    <property type="molecule type" value="Genomic_DNA"/>
</dbReference>
<dbReference type="AlphaFoldDB" id="A0A2W5UTN9"/>
<accession>A0A2W5UTN9</accession>
<sequence>MLLSAVVTLLSSQLQVYVASGVSADAIRASELCAKTKCLDGTAVHDRFFPRSSLLPGWDFDGFTAGPMDGWPKPLDEKWRSTTAKCRAIAGPPPWKSSEQSAALACGERASTELWAAWLAHQKATQVAVFETTRSGKGELLVVHAYAFPASEARVSEASLSESSLAQALKVLAPRALKLEGLPEKFVLSATEDAKAGVAGAFAGEAVVSTPVTGVKACDSAPSLLEVSGSDPLAKSVSTRWSASKIGKAPGRSCTLSETMRDERGIVQVTVVTATLSCGEVSVAGELATAAKNPVDVLSAKLVKQLATRLCR</sequence>
<evidence type="ECO:0000313" key="2">
    <source>
        <dbReference type="Proteomes" id="UP000249061"/>
    </source>
</evidence>